<gene>
    <name evidence="2" type="ORF">SAMN05443244_3382</name>
</gene>
<evidence type="ECO:0000313" key="3">
    <source>
        <dbReference type="Proteomes" id="UP000182409"/>
    </source>
</evidence>
<protein>
    <submittedName>
        <fullName evidence="2">Cysteine-rich secretory protein family protein</fullName>
    </submittedName>
</protein>
<dbReference type="InterPro" id="IPR014044">
    <property type="entry name" value="CAP_dom"/>
</dbReference>
<dbReference type="InterPro" id="IPR035940">
    <property type="entry name" value="CAP_sf"/>
</dbReference>
<dbReference type="EMBL" id="FNSD01000001">
    <property type="protein sequence ID" value="SEC40619.1"/>
    <property type="molecule type" value="Genomic_DNA"/>
</dbReference>
<dbReference type="AlphaFoldDB" id="A0A1H4S979"/>
<dbReference type="Pfam" id="PF00188">
    <property type="entry name" value="CAP"/>
    <property type="match status" value="1"/>
</dbReference>
<feature type="domain" description="SCP" evidence="1">
    <location>
        <begin position="69"/>
        <end position="173"/>
    </location>
</feature>
<organism evidence="2 3">
    <name type="scientific">Terriglobus roseus</name>
    <dbReference type="NCBI Taxonomy" id="392734"/>
    <lineage>
        <taxon>Bacteria</taxon>
        <taxon>Pseudomonadati</taxon>
        <taxon>Acidobacteriota</taxon>
        <taxon>Terriglobia</taxon>
        <taxon>Terriglobales</taxon>
        <taxon>Acidobacteriaceae</taxon>
        <taxon>Terriglobus</taxon>
    </lineage>
</organism>
<sequence>MKSETDTTAKETGASCLIVEAWGRNLKGAKRSDIPRFLRVCCTFFVASLMTCAARAQLHTVAEQYLFQSINQERAAVGLPALKWSQPLTHAAQDHAVQMRAAGAISHQFRGEADLTERASSTGTRFSRVSENVATSISVLEMHTALMNSPHHRENILDAKVNSIGISVVQSGRQLWGVEDFARDVPELSYLQQEARVAQLVLRAGIANVEPSPEAREICRMSTGFAGDRPAFVMRYTASDLDRLPSQLTHRLKEGGVSSAAVGACSLSERTDFTSYNIAVVLYR</sequence>
<dbReference type="Proteomes" id="UP000182409">
    <property type="component" value="Unassembled WGS sequence"/>
</dbReference>
<dbReference type="Gene3D" id="3.40.33.10">
    <property type="entry name" value="CAP"/>
    <property type="match status" value="1"/>
</dbReference>
<evidence type="ECO:0000259" key="1">
    <source>
        <dbReference type="Pfam" id="PF00188"/>
    </source>
</evidence>
<dbReference type="PANTHER" id="PTHR31157">
    <property type="entry name" value="SCP DOMAIN-CONTAINING PROTEIN"/>
    <property type="match status" value="1"/>
</dbReference>
<accession>A0A1H4S979</accession>
<dbReference type="PANTHER" id="PTHR31157:SF1">
    <property type="entry name" value="SCP DOMAIN-CONTAINING PROTEIN"/>
    <property type="match status" value="1"/>
</dbReference>
<dbReference type="CDD" id="cd05379">
    <property type="entry name" value="CAP_bacterial"/>
    <property type="match status" value="1"/>
</dbReference>
<name>A0A1H4S979_9BACT</name>
<reference evidence="2 3" key="1">
    <citation type="submission" date="2016-10" db="EMBL/GenBank/DDBJ databases">
        <authorList>
            <person name="de Groot N.N."/>
        </authorList>
    </citation>
    <scope>NUCLEOTIDE SEQUENCE [LARGE SCALE GENOMIC DNA]</scope>
    <source>
        <strain evidence="2 3">AB35.6</strain>
    </source>
</reference>
<evidence type="ECO:0000313" key="2">
    <source>
        <dbReference type="EMBL" id="SEC40619.1"/>
    </source>
</evidence>
<proteinExistence type="predicted"/>
<dbReference type="SUPFAM" id="SSF55797">
    <property type="entry name" value="PR-1-like"/>
    <property type="match status" value="1"/>
</dbReference>